<dbReference type="AlphaFoldDB" id="A0ABD6CQX4"/>
<evidence type="ECO:0000313" key="3">
    <source>
        <dbReference type="EMBL" id="MFD1600207.1"/>
    </source>
</evidence>
<evidence type="ECO:0000256" key="1">
    <source>
        <dbReference type="ARBA" id="ARBA00007637"/>
    </source>
</evidence>
<organism evidence="3 4">
    <name type="scientific">Halobellus rarus</name>
    <dbReference type="NCBI Taxonomy" id="1126237"/>
    <lineage>
        <taxon>Archaea</taxon>
        <taxon>Methanobacteriati</taxon>
        <taxon>Methanobacteriota</taxon>
        <taxon>Stenosarchaea group</taxon>
        <taxon>Halobacteria</taxon>
        <taxon>Halobacteriales</taxon>
        <taxon>Haloferacaceae</taxon>
        <taxon>Halobellus</taxon>
    </lineage>
</organism>
<dbReference type="Pfam" id="PF01370">
    <property type="entry name" value="Epimerase"/>
    <property type="match status" value="1"/>
</dbReference>
<evidence type="ECO:0000313" key="4">
    <source>
        <dbReference type="Proteomes" id="UP001597085"/>
    </source>
</evidence>
<dbReference type="Gene3D" id="3.40.50.720">
    <property type="entry name" value="NAD(P)-binding Rossmann-like Domain"/>
    <property type="match status" value="1"/>
</dbReference>
<comment type="caution">
    <text evidence="3">The sequence shown here is derived from an EMBL/GenBank/DDBJ whole genome shotgun (WGS) entry which is preliminary data.</text>
</comment>
<gene>
    <name evidence="3" type="ORF">ACFSBX_14685</name>
</gene>
<dbReference type="SUPFAM" id="SSF51735">
    <property type="entry name" value="NAD(P)-binding Rossmann-fold domains"/>
    <property type="match status" value="1"/>
</dbReference>
<dbReference type="EMBL" id="JBHUDK010000014">
    <property type="protein sequence ID" value="MFD1600207.1"/>
    <property type="molecule type" value="Genomic_DNA"/>
</dbReference>
<accession>A0ABD6CQX4</accession>
<protein>
    <submittedName>
        <fullName evidence="3">NAD-dependent epimerase/dehydratase family protein</fullName>
    </submittedName>
</protein>
<proteinExistence type="inferred from homology"/>
<dbReference type="PANTHER" id="PTHR43000">
    <property type="entry name" value="DTDP-D-GLUCOSE 4,6-DEHYDRATASE-RELATED"/>
    <property type="match status" value="1"/>
</dbReference>
<dbReference type="InterPro" id="IPR036291">
    <property type="entry name" value="NAD(P)-bd_dom_sf"/>
</dbReference>
<dbReference type="InterPro" id="IPR001509">
    <property type="entry name" value="Epimerase_deHydtase"/>
</dbReference>
<dbReference type="Proteomes" id="UP001597085">
    <property type="component" value="Unassembled WGS sequence"/>
</dbReference>
<evidence type="ECO:0000259" key="2">
    <source>
        <dbReference type="Pfam" id="PF01370"/>
    </source>
</evidence>
<feature type="domain" description="NAD-dependent epimerase/dehydratase" evidence="2">
    <location>
        <begin position="6"/>
        <end position="247"/>
    </location>
</feature>
<sequence>MSDRTILITGGTGFIGAYTAAEAVSNGDSVVAFDINADSRILEKLGIADQVEVIEGDITETTSVFEAVTETGATHIIHLAAFLTNLSNQYPRKSIDINIKGTNTVFEAARVFDDQIERVVWASSSAVYAPQHKYDDPDVDEDDLVYPATLYGAAKEYNEHQADLYRENYDLSLIGLRPTLVYGPYRESGSASAYAQVIEGPAREHAVTVGPSDFVFDWQYATDAGAAFYGATLAPESELSYSVYNVCGERATLTEVADIVREYLPDADITLTDEGTAVWNHHMEMNAAKEEIGYDPEYDLERGVKSYIDVVRENAGLDPV</sequence>
<name>A0ABD6CQX4_9EURY</name>
<dbReference type="RefSeq" id="WP_256421750.1">
    <property type="nucleotide sequence ID" value="NZ_JANHDI010000009.1"/>
</dbReference>
<reference evidence="3 4" key="1">
    <citation type="journal article" date="2019" name="Int. J. Syst. Evol. Microbiol.">
        <title>The Global Catalogue of Microorganisms (GCM) 10K type strain sequencing project: providing services to taxonomists for standard genome sequencing and annotation.</title>
        <authorList>
            <consortium name="The Broad Institute Genomics Platform"/>
            <consortium name="The Broad Institute Genome Sequencing Center for Infectious Disease"/>
            <person name="Wu L."/>
            <person name="Ma J."/>
        </authorList>
    </citation>
    <scope>NUCLEOTIDE SEQUENCE [LARGE SCALE GENOMIC DNA]</scope>
    <source>
        <strain evidence="3 4">CGMCC 1.12121</strain>
    </source>
</reference>
<keyword evidence="4" id="KW-1185">Reference proteome</keyword>
<comment type="similarity">
    <text evidence="1">Belongs to the NAD(P)-dependent epimerase/dehydratase family.</text>
</comment>